<keyword evidence="6" id="KW-1185">Reference proteome</keyword>
<feature type="binding site" evidence="4">
    <location>
        <position position="91"/>
    </location>
    <ligand>
        <name>a divalent metal cation</name>
        <dbReference type="ChEBI" id="CHEBI:60240"/>
        <label>1</label>
    </ligand>
</feature>
<dbReference type="GO" id="GO:0016788">
    <property type="term" value="F:hydrolase activity, acting on ester bonds"/>
    <property type="evidence" value="ECO:0007669"/>
    <property type="project" value="InterPro"/>
</dbReference>
<feature type="binding site" evidence="4">
    <location>
        <position position="10"/>
    </location>
    <ligand>
        <name>a divalent metal cation</name>
        <dbReference type="ChEBI" id="CHEBI:60240"/>
        <label>1</label>
    </ligand>
</feature>
<feature type="binding site" evidence="4">
    <location>
        <position position="156"/>
    </location>
    <ligand>
        <name>a divalent metal cation</name>
        <dbReference type="ChEBI" id="CHEBI:60240"/>
        <label>2</label>
    </ligand>
</feature>
<accession>A0A7Y0K7U5</accession>
<dbReference type="RefSeq" id="WP_169188311.1">
    <property type="nucleotide sequence ID" value="NZ_JABBPK010000001.1"/>
</dbReference>
<dbReference type="PROSITE" id="PS01137">
    <property type="entry name" value="TATD_1"/>
    <property type="match status" value="1"/>
</dbReference>
<dbReference type="SUPFAM" id="SSF51556">
    <property type="entry name" value="Metallo-dependent hydrolases"/>
    <property type="match status" value="1"/>
</dbReference>
<protein>
    <submittedName>
        <fullName evidence="5">TatD family hydrolase</fullName>
    </submittedName>
</protein>
<reference evidence="5 6" key="1">
    <citation type="submission" date="2020-04" db="EMBL/GenBank/DDBJ databases">
        <title>Bacillus sp. UniB3 isolated from commercial digestive syrup.</title>
        <authorList>
            <person name="Thorat V."/>
            <person name="Kirdat K."/>
            <person name="Tiwarekar B."/>
            <person name="Yadav A."/>
        </authorList>
    </citation>
    <scope>NUCLEOTIDE SEQUENCE [LARGE SCALE GENOMIC DNA]</scope>
    <source>
        <strain evidence="5 6">UniB3</strain>
    </source>
</reference>
<feature type="binding site" evidence="4">
    <location>
        <position position="132"/>
    </location>
    <ligand>
        <name>a divalent metal cation</name>
        <dbReference type="ChEBI" id="CHEBI:60240"/>
        <label>2</label>
    </ligand>
</feature>
<sequence>MNQIIDAHIHIDQYNRDEISQFFKEETLIAAISVSMNLDSCKQTEKLSKEFDFIKAAYGYHPEQSLPSDTSISNLFAWIEANQSSAIALGEIGLPHYIRRKDPSSIPLQPYIEILEQFIVLAKKLKKPIVLHSIYEEADIVINLLEKHSFSNAHFHWFKGSPKTIEQMIRNNYYISLTPDFLYKEKTQQLANLYPIEKIMVETDGPWPFDGPFIYQKTVPTMIHAIIHALATLKKYTLSDMYEQILCNTKRFYSISIPQKRD</sequence>
<dbReference type="CDD" id="cd01310">
    <property type="entry name" value="TatD_DNAse"/>
    <property type="match status" value="1"/>
</dbReference>
<evidence type="ECO:0000313" key="5">
    <source>
        <dbReference type="EMBL" id="NMO77128.1"/>
    </source>
</evidence>
<comment type="similarity">
    <text evidence="1">Belongs to the metallo-dependent hydrolases superfamily. TatD-type hydrolase family.</text>
</comment>
<evidence type="ECO:0000256" key="1">
    <source>
        <dbReference type="ARBA" id="ARBA00009275"/>
    </source>
</evidence>
<feature type="binding site" evidence="4">
    <location>
        <position position="8"/>
    </location>
    <ligand>
        <name>a divalent metal cation</name>
        <dbReference type="ChEBI" id="CHEBI:60240"/>
        <label>1</label>
    </ligand>
</feature>
<evidence type="ECO:0000256" key="3">
    <source>
        <dbReference type="ARBA" id="ARBA00022801"/>
    </source>
</evidence>
<name>A0A7Y0K7U5_9BACI</name>
<evidence type="ECO:0000256" key="4">
    <source>
        <dbReference type="PIRSR" id="PIRSR005902-1"/>
    </source>
</evidence>
<comment type="caution">
    <text evidence="5">The sequence shown here is derived from an EMBL/GenBank/DDBJ whole genome shotgun (WGS) entry which is preliminary data.</text>
</comment>
<dbReference type="Gene3D" id="3.20.20.140">
    <property type="entry name" value="Metal-dependent hydrolases"/>
    <property type="match status" value="1"/>
</dbReference>
<dbReference type="AlphaFoldDB" id="A0A7Y0K7U5"/>
<dbReference type="InterPro" id="IPR001130">
    <property type="entry name" value="TatD-like"/>
</dbReference>
<evidence type="ECO:0000313" key="6">
    <source>
        <dbReference type="Proteomes" id="UP000588491"/>
    </source>
</evidence>
<organism evidence="5 6">
    <name type="scientific">Niallia alba</name>
    <dbReference type="NCBI Taxonomy" id="2729105"/>
    <lineage>
        <taxon>Bacteria</taxon>
        <taxon>Bacillati</taxon>
        <taxon>Bacillota</taxon>
        <taxon>Bacilli</taxon>
        <taxon>Bacillales</taxon>
        <taxon>Bacillaceae</taxon>
        <taxon>Niallia</taxon>
    </lineage>
</organism>
<dbReference type="InterPro" id="IPR018228">
    <property type="entry name" value="DNase_TatD-rel_CS"/>
</dbReference>
<gene>
    <name evidence="5" type="ORF">HHU08_08990</name>
</gene>
<evidence type="ECO:0000256" key="2">
    <source>
        <dbReference type="ARBA" id="ARBA00022723"/>
    </source>
</evidence>
<feature type="binding site" evidence="4">
    <location>
        <position position="204"/>
    </location>
    <ligand>
        <name>a divalent metal cation</name>
        <dbReference type="ChEBI" id="CHEBI:60240"/>
        <label>1</label>
    </ligand>
</feature>
<dbReference type="GO" id="GO:0046872">
    <property type="term" value="F:metal ion binding"/>
    <property type="evidence" value="ECO:0007669"/>
    <property type="project" value="UniProtKB-KW"/>
</dbReference>
<dbReference type="PIRSF" id="PIRSF005902">
    <property type="entry name" value="DNase_TatD"/>
    <property type="match status" value="1"/>
</dbReference>
<dbReference type="EMBL" id="JABBPK010000001">
    <property type="protein sequence ID" value="NMO77128.1"/>
    <property type="molecule type" value="Genomic_DNA"/>
</dbReference>
<dbReference type="PANTHER" id="PTHR46317">
    <property type="entry name" value="HYDROLASE OF PHP SUPERFAMILY-RELATED PROTEIN"/>
    <property type="match status" value="1"/>
</dbReference>
<dbReference type="Pfam" id="PF01026">
    <property type="entry name" value="TatD_DNase"/>
    <property type="match status" value="1"/>
</dbReference>
<keyword evidence="3 5" id="KW-0378">Hydrolase</keyword>
<dbReference type="Proteomes" id="UP000588491">
    <property type="component" value="Unassembled WGS sequence"/>
</dbReference>
<proteinExistence type="inferred from homology"/>
<dbReference type="InterPro" id="IPR032466">
    <property type="entry name" value="Metal_Hydrolase"/>
</dbReference>
<keyword evidence="2 4" id="KW-0479">Metal-binding</keyword>
<dbReference type="PANTHER" id="PTHR46317:SF1">
    <property type="entry name" value="HYDROLASE, TATD FAMILY"/>
    <property type="match status" value="1"/>
</dbReference>